<evidence type="ECO:0000313" key="4">
    <source>
        <dbReference type="Proteomes" id="UP001155241"/>
    </source>
</evidence>
<gene>
    <name evidence="3" type="ORF">NG895_13460</name>
</gene>
<dbReference type="Proteomes" id="UP001155241">
    <property type="component" value="Unassembled WGS sequence"/>
</dbReference>
<dbReference type="EMBL" id="JAMXLR010000043">
    <property type="protein sequence ID" value="MCO6044912.1"/>
    <property type="molecule type" value="Genomic_DNA"/>
</dbReference>
<dbReference type="RefSeq" id="WP_252853024.1">
    <property type="nucleotide sequence ID" value="NZ_JAMXLR010000043.1"/>
</dbReference>
<feature type="domain" description="Putative regulatory protein FmdB zinc ribbon" evidence="2">
    <location>
        <begin position="1"/>
        <end position="42"/>
    </location>
</feature>
<dbReference type="AlphaFoldDB" id="A0A9X2F9J5"/>
<dbReference type="Pfam" id="PF09723">
    <property type="entry name" value="Zn_ribbon_8"/>
    <property type="match status" value="1"/>
</dbReference>
<feature type="region of interest" description="Disordered" evidence="1">
    <location>
        <begin position="62"/>
        <end position="105"/>
    </location>
</feature>
<dbReference type="NCBIfam" id="TIGR02605">
    <property type="entry name" value="CxxC_CxxC_SSSS"/>
    <property type="match status" value="1"/>
</dbReference>
<keyword evidence="4" id="KW-1185">Reference proteome</keyword>
<evidence type="ECO:0000256" key="1">
    <source>
        <dbReference type="SAM" id="MobiDB-lite"/>
    </source>
</evidence>
<protein>
    <submittedName>
        <fullName evidence="3">Zinc ribbon domain-containing protein</fullName>
    </submittedName>
</protein>
<dbReference type="InterPro" id="IPR013429">
    <property type="entry name" value="Regulatory_FmdB_Zinc_ribbon"/>
</dbReference>
<dbReference type="SMART" id="SM00834">
    <property type="entry name" value="CxxC_CXXC_SSSS"/>
    <property type="match status" value="1"/>
</dbReference>
<dbReference type="PANTHER" id="PTHR34404">
    <property type="entry name" value="REGULATORY PROTEIN, FMDB FAMILY"/>
    <property type="match status" value="1"/>
</dbReference>
<accession>A0A9X2F9J5</accession>
<feature type="compositionally biased region" description="Low complexity" evidence="1">
    <location>
        <begin position="90"/>
        <end position="105"/>
    </location>
</feature>
<evidence type="ECO:0000313" key="3">
    <source>
        <dbReference type="EMBL" id="MCO6044912.1"/>
    </source>
</evidence>
<evidence type="ECO:0000259" key="2">
    <source>
        <dbReference type="SMART" id="SM00834"/>
    </source>
</evidence>
<comment type="caution">
    <text evidence="3">The sequence shown here is derived from an EMBL/GenBank/DDBJ whole genome shotgun (WGS) entry which is preliminary data.</text>
</comment>
<organism evidence="3 4">
    <name type="scientific">Aeoliella straminimaris</name>
    <dbReference type="NCBI Taxonomy" id="2954799"/>
    <lineage>
        <taxon>Bacteria</taxon>
        <taxon>Pseudomonadati</taxon>
        <taxon>Planctomycetota</taxon>
        <taxon>Planctomycetia</taxon>
        <taxon>Pirellulales</taxon>
        <taxon>Lacipirellulaceae</taxon>
        <taxon>Aeoliella</taxon>
    </lineage>
</organism>
<sequence>MPTYDYQCDACDHEFELFQQISESVKRKCPECGKLKLRRLFGTGAAVVFKGSGFYETDYRSDSYKKAAEKDKKSQSGEGKKEKKSESKSSESSSTKAKTTSNKKD</sequence>
<name>A0A9X2F9J5_9BACT</name>
<reference evidence="3" key="1">
    <citation type="submission" date="2022-06" db="EMBL/GenBank/DDBJ databases">
        <title>Aeoliella straminimaris, a novel planctomycete from sediments.</title>
        <authorList>
            <person name="Vitorino I.R."/>
            <person name="Lage O.M."/>
        </authorList>
    </citation>
    <scope>NUCLEOTIDE SEQUENCE</scope>
    <source>
        <strain evidence="3">ICT_H6.2</strain>
    </source>
</reference>
<proteinExistence type="predicted"/>
<feature type="compositionally biased region" description="Basic and acidic residues" evidence="1">
    <location>
        <begin position="62"/>
        <end position="89"/>
    </location>
</feature>
<dbReference type="PANTHER" id="PTHR34404:SF2">
    <property type="entry name" value="CONSERVED SERINE RICH PROTEIN"/>
    <property type="match status" value="1"/>
</dbReference>